<dbReference type="InterPro" id="IPR024194">
    <property type="entry name" value="Ac/AlaTfrase_AlgI/DltB"/>
</dbReference>
<evidence type="ECO:0000256" key="13">
    <source>
        <dbReference type="PIRNR" id="PIRNR016636"/>
    </source>
</evidence>
<feature type="transmembrane region" description="Helical" evidence="14">
    <location>
        <begin position="83"/>
        <end position="107"/>
    </location>
</feature>
<dbReference type="GO" id="GO:0016746">
    <property type="term" value="F:acyltransferase activity"/>
    <property type="evidence" value="ECO:0007669"/>
    <property type="project" value="UniProtKB-KW"/>
</dbReference>
<organism evidence="15 16">
    <name type="scientific">Roseisalinus antarcticus</name>
    <dbReference type="NCBI Taxonomy" id="254357"/>
    <lineage>
        <taxon>Bacteria</taxon>
        <taxon>Pseudomonadati</taxon>
        <taxon>Pseudomonadota</taxon>
        <taxon>Alphaproteobacteria</taxon>
        <taxon>Rhodobacterales</taxon>
        <taxon>Roseobacteraceae</taxon>
        <taxon>Roseisalinus</taxon>
    </lineage>
</organism>
<keyword evidence="5 13" id="KW-1003">Cell membrane</keyword>
<dbReference type="InterPro" id="IPR051085">
    <property type="entry name" value="MB_O-acyltransferase"/>
</dbReference>
<keyword evidence="8" id="KW-0016">Alginate biosynthesis</keyword>
<evidence type="ECO:0000256" key="4">
    <source>
        <dbReference type="ARBA" id="ARBA00016084"/>
    </source>
</evidence>
<evidence type="ECO:0000313" key="16">
    <source>
        <dbReference type="Proteomes" id="UP000193900"/>
    </source>
</evidence>
<comment type="pathway">
    <text evidence="2">Glycan biosynthesis; alginate biosynthesis.</text>
</comment>
<evidence type="ECO:0000256" key="11">
    <source>
        <dbReference type="ARBA" id="ARBA00023315"/>
    </source>
</evidence>
<dbReference type="RefSeq" id="WP_085877301.1">
    <property type="nucleotide sequence ID" value="NZ_FWFZ01000001.1"/>
</dbReference>
<keyword evidence="6 13" id="KW-0808">Transferase</keyword>
<evidence type="ECO:0000313" key="15">
    <source>
        <dbReference type="EMBL" id="SLN18475.1"/>
    </source>
</evidence>
<dbReference type="EMBL" id="FWFZ01000001">
    <property type="protein sequence ID" value="SLN18475.1"/>
    <property type="molecule type" value="Genomic_DNA"/>
</dbReference>
<evidence type="ECO:0000256" key="14">
    <source>
        <dbReference type="SAM" id="Phobius"/>
    </source>
</evidence>
<proteinExistence type="inferred from homology"/>
<evidence type="ECO:0000256" key="12">
    <source>
        <dbReference type="ARBA" id="ARBA00031030"/>
    </source>
</evidence>
<feature type="transmembrane region" description="Helical" evidence="14">
    <location>
        <begin position="438"/>
        <end position="461"/>
    </location>
</feature>
<evidence type="ECO:0000256" key="7">
    <source>
        <dbReference type="ARBA" id="ARBA00022692"/>
    </source>
</evidence>
<dbReference type="Proteomes" id="UP000193900">
    <property type="component" value="Unassembled WGS sequence"/>
</dbReference>
<feature type="transmembrane region" description="Helical" evidence="14">
    <location>
        <begin position="52"/>
        <end position="71"/>
    </location>
</feature>
<comment type="similarity">
    <text evidence="3 13">Belongs to the membrane-bound acyltransferase family.</text>
</comment>
<dbReference type="OrthoDB" id="139172at2"/>
<evidence type="ECO:0000256" key="1">
    <source>
        <dbReference type="ARBA" id="ARBA00004651"/>
    </source>
</evidence>
<reference evidence="15 16" key="1">
    <citation type="submission" date="2017-03" db="EMBL/GenBank/DDBJ databases">
        <authorList>
            <person name="Afonso C.L."/>
            <person name="Miller P.J."/>
            <person name="Scott M.A."/>
            <person name="Spackman E."/>
            <person name="Goraichik I."/>
            <person name="Dimitrov K.M."/>
            <person name="Suarez D.L."/>
            <person name="Swayne D.E."/>
        </authorList>
    </citation>
    <scope>NUCLEOTIDE SEQUENCE [LARGE SCALE GENOMIC DNA]</scope>
    <source>
        <strain evidence="15 16">CECT 7023</strain>
    </source>
</reference>
<feature type="transmembrane region" description="Helical" evidence="14">
    <location>
        <begin position="364"/>
        <end position="383"/>
    </location>
</feature>
<name>A0A1Y5RK50_9RHOB</name>
<dbReference type="PIRSF" id="PIRSF016636">
    <property type="entry name" value="AlgI_DltB"/>
    <property type="match status" value="1"/>
</dbReference>
<protein>
    <recommendedName>
        <fullName evidence="4">Probable alginate O-acetylase AlgI</fullName>
    </recommendedName>
    <alternativeName>
        <fullName evidence="12">Alginate biosynthesis protein AlgI</fullName>
    </alternativeName>
</protein>
<evidence type="ECO:0000256" key="5">
    <source>
        <dbReference type="ARBA" id="ARBA00022475"/>
    </source>
</evidence>
<dbReference type="Pfam" id="PF03062">
    <property type="entry name" value="MBOAT"/>
    <property type="match status" value="1"/>
</dbReference>
<keyword evidence="11 13" id="KW-0012">Acyltransferase</keyword>
<evidence type="ECO:0000256" key="6">
    <source>
        <dbReference type="ARBA" id="ARBA00022679"/>
    </source>
</evidence>
<comment type="subcellular location">
    <subcellularLocation>
        <location evidence="1">Cell membrane</location>
        <topology evidence="1">Multi-pass membrane protein</topology>
    </subcellularLocation>
</comment>
<dbReference type="GO" id="GO:0005886">
    <property type="term" value="C:plasma membrane"/>
    <property type="evidence" value="ECO:0007669"/>
    <property type="project" value="UniProtKB-SubCell"/>
</dbReference>
<gene>
    <name evidence="15" type="primary">patA</name>
    <name evidence="15" type="ORF">ROA7023_00395</name>
</gene>
<evidence type="ECO:0000256" key="3">
    <source>
        <dbReference type="ARBA" id="ARBA00010323"/>
    </source>
</evidence>
<evidence type="ECO:0000256" key="2">
    <source>
        <dbReference type="ARBA" id="ARBA00005182"/>
    </source>
</evidence>
<evidence type="ECO:0000256" key="10">
    <source>
        <dbReference type="ARBA" id="ARBA00023136"/>
    </source>
</evidence>
<dbReference type="InterPro" id="IPR028362">
    <property type="entry name" value="AlgI"/>
</dbReference>
<feature type="transmembrane region" description="Helical" evidence="14">
    <location>
        <begin position="338"/>
        <end position="355"/>
    </location>
</feature>
<keyword evidence="7 14" id="KW-0812">Transmembrane</keyword>
<dbReference type="PIRSF" id="PIRSF500217">
    <property type="entry name" value="AlgI"/>
    <property type="match status" value="1"/>
</dbReference>
<accession>A0A1Y5RK50</accession>
<keyword evidence="9 14" id="KW-1133">Transmembrane helix</keyword>
<keyword evidence="16" id="KW-1185">Reference proteome</keyword>
<dbReference type="PANTHER" id="PTHR13285">
    <property type="entry name" value="ACYLTRANSFERASE"/>
    <property type="match status" value="1"/>
</dbReference>
<evidence type="ECO:0000256" key="9">
    <source>
        <dbReference type="ARBA" id="ARBA00022989"/>
    </source>
</evidence>
<dbReference type="AlphaFoldDB" id="A0A1Y5RK50"/>
<evidence type="ECO:0000256" key="8">
    <source>
        <dbReference type="ARBA" id="ARBA00022841"/>
    </source>
</evidence>
<feature type="transmembrane region" description="Helical" evidence="14">
    <location>
        <begin position="403"/>
        <end position="426"/>
    </location>
</feature>
<feature type="transmembrane region" description="Helical" evidence="14">
    <location>
        <begin position="127"/>
        <end position="145"/>
    </location>
</feature>
<dbReference type="InterPro" id="IPR004299">
    <property type="entry name" value="MBOAT_fam"/>
</dbReference>
<dbReference type="PANTHER" id="PTHR13285:SF23">
    <property type="entry name" value="TEICHOIC ACID D-ALANYLTRANSFERASE"/>
    <property type="match status" value="1"/>
</dbReference>
<keyword evidence="10 13" id="KW-0472">Membrane</keyword>
<dbReference type="GO" id="GO:0042121">
    <property type="term" value="P:alginic acid biosynthetic process"/>
    <property type="evidence" value="ECO:0007669"/>
    <property type="project" value="UniProtKB-KW"/>
</dbReference>
<sequence length="473" mass="51846">MVFPTLQFILFFAVVLAVNTALMPPADRAEGGWRQGGRKAFLIAASYVFYAAWDWRFCLLMAGVSLVAWIGGGAARHPDRGRLARALSITLLLGVLAVFKYFGFFLLSLQQLLDGTALARDLGWMRIVLPVGISFYTFQAISYVMDASRGDVPPRRNPFDVALYISFFPQLVAGPIVRAKDFLPQIDRPYPVDAAMRAGAVVLILSGLFKKMVVANYLSVLLVDPVFAFPQGQGQLEAAVAVLGYGIQIYCDFSGYSDIAIGIALLLGYRFNRNFNQPYRAVGLSDFWRRWHISLSSWIRDYLYIPLGGNRGGPLRRIAVVMTTMTLAGFWHGAGWPFLIWGALHGVGLVVDRLVRSLRAVRPLRLLAMPATLLFVLALWIPFRAGTIETAGAVVAALTRAQGAAPVALSPQIWTLIALGLAMNWLPLAWRDRTERGVAAIPAAGQALLLAAGTLLCFALAQDGTAPFIYFQF</sequence>